<evidence type="ECO:0000259" key="4">
    <source>
        <dbReference type="PROSITE" id="PS50089"/>
    </source>
</evidence>
<dbReference type="GO" id="GO:0008270">
    <property type="term" value="F:zinc ion binding"/>
    <property type="evidence" value="ECO:0007669"/>
    <property type="project" value="UniProtKB-KW"/>
</dbReference>
<name>A0A6J8BMQ5_MYTCO</name>
<sequence length="267" mass="30160">MKNILLHVLSENERTPVNQPIPPYVERLVPQEYTGPNLPVTLENIENLHRETVVQEISELVHRQLVTSSLESTFRNVLEITMQDRLGQTDTDGQRVQEFVRNIHPTQPILRNDFSNIGLPPPGNDNWDNISITSVSAHAVPYTQSNLHMSREIHSLKSQLEEMKNMMKLSFDLQLDIQRAIRQEVSAALAQVQVGAEGGTTLTKSKPVSDTHCLICLDNHSDSVLYQCGHMCVCYACGRHLMSRNAKCPVCRAPIKDIIRAYKSNED</sequence>
<organism evidence="5 6">
    <name type="scientific">Mytilus coruscus</name>
    <name type="common">Sea mussel</name>
    <dbReference type="NCBI Taxonomy" id="42192"/>
    <lineage>
        <taxon>Eukaryota</taxon>
        <taxon>Metazoa</taxon>
        <taxon>Spiralia</taxon>
        <taxon>Lophotrochozoa</taxon>
        <taxon>Mollusca</taxon>
        <taxon>Bivalvia</taxon>
        <taxon>Autobranchia</taxon>
        <taxon>Pteriomorphia</taxon>
        <taxon>Mytilida</taxon>
        <taxon>Mytiloidea</taxon>
        <taxon>Mytilidae</taxon>
        <taxon>Mytilinae</taxon>
        <taxon>Mytilus</taxon>
    </lineage>
</organism>
<dbReference type="PANTHER" id="PTHR46519">
    <property type="entry name" value="RING/U-BOX SUPERFAMILY PROTEIN"/>
    <property type="match status" value="1"/>
</dbReference>
<accession>A0A6J8BMQ5</accession>
<dbReference type="InterPro" id="IPR001841">
    <property type="entry name" value="Znf_RING"/>
</dbReference>
<keyword evidence="6" id="KW-1185">Reference proteome</keyword>
<evidence type="ECO:0000256" key="3">
    <source>
        <dbReference type="PROSITE-ProRule" id="PRU00175"/>
    </source>
</evidence>
<dbReference type="SMART" id="SM00184">
    <property type="entry name" value="RING"/>
    <property type="match status" value="1"/>
</dbReference>
<keyword evidence="2" id="KW-0862">Zinc</keyword>
<keyword evidence="1 3" id="KW-0863">Zinc-finger</keyword>
<proteinExistence type="predicted"/>
<protein>
    <recommendedName>
        <fullName evidence="4">RING-type domain-containing protein</fullName>
    </recommendedName>
</protein>
<reference evidence="5 6" key="1">
    <citation type="submission" date="2020-06" db="EMBL/GenBank/DDBJ databases">
        <authorList>
            <person name="Li R."/>
            <person name="Bekaert M."/>
        </authorList>
    </citation>
    <scope>NUCLEOTIDE SEQUENCE [LARGE SCALE GENOMIC DNA]</scope>
    <source>
        <strain evidence="6">wild</strain>
    </source>
</reference>
<dbReference type="InterPro" id="IPR013083">
    <property type="entry name" value="Znf_RING/FYVE/PHD"/>
</dbReference>
<keyword evidence="1 3" id="KW-0479">Metal-binding</keyword>
<dbReference type="AlphaFoldDB" id="A0A6J8BMQ5"/>
<dbReference type="Gene3D" id="3.30.40.10">
    <property type="entry name" value="Zinc/RING finger domain, C3HC4 (zinc finger)"/>
    <property type="match status" value="1"/>
</dbReference>
<dbReference type="OrthoDB" id="6078042at2759"/>
<feature type="domain" description="RING-type" evidence="4">
    <location>
        <begin position="213"/>
        <end position="252"/>
    </location>
</feature>
<evidence type="ECO:0000313" key="5">
    <source>
        <dbReference type="EMBL" id="CAC5383989.1"/>
    </source>
</evidence>
<gene>
    <name evidence="5" type="ORF">MCOR_19675</name>
</gene>
<dbReference type="CDD" id="cd16647">
    <property type="entry name" value="mRING-HC-C3HC5_NEU1"/>
    <property type="match status" value="1"/>
</dbReference>
<dbReference type="PANTHER" id="PTHR46519:SF2">
    <property type="entry name" value="RING_U-BOX SUPERFAMILY PROTEIN"/>
    <property type="match status" value="1"/>
</dbReference>
<dbReference type="EMBL" id="CACVKT020003465">
    <property type="protein sequence ID" value="CAC5383989.1"/>
    <property type="molecule type" value="Genomic_DNA"/>
</dbReference>
<dbReference type="Proteomes" id="UP000507470">
    <property type="component" value="Unassembled WGS sequence"/>
</dbReference>
<evidence type="ECO:0000256" key="1">
    <source>
        <dbReference type="ARBA" id="ARBA00022771"/>
    </source>
</evidence>
<dbReference type="SUPFAM" id="SSF57850">
    <property type="entry name" value="RING/U-box"/>
    <property type="match status" value="1"/>
</dbReference>
<dbReference type="Pfam" id="PF13920">
    <property type="entry name" value="zf-C3HC4_3"/>
    <property type="match status" value="1"/>
</dbReference>
<evidence type="ECO:0000313" key="6">
    <source>
        <dbReference type="Proteomes" id="UP000507470"/>
    </source>
</evidence>
<dbReference type="PROSITE" id="PS50089">
    <property type="entry name" value="ZF_RING_2"/>
    <property type="match status" value="1"/>
</dbReference>
<evidence type="ECO:0000256" key="2">
    <source>
        <dbReference type="ARBA" id="ARBA00022833"/>
    </source>
</evidence>